<dbReference type="Pfam" id="PF09388">
    <property type="entry name" value="SpoOE-like"/>
    <property type="match status" value="1"/>
</dbReference>
<gene>
    <name evidence="1" type="ORF">H8B09_15135</name>
</gene>
<dbReference type="EMBL" id="JACXZA010000003">
    <property type="protein sequence ID" value="MBD3920097.1"/>
    <property type="molecule type" value="Genomic_DNA"/>
</dbReference>
<proteinExistence type="predicted"/>
<organism evidence="1 2">
    <name type="scientific">Paenibacillus terricola</name>
    <dbReference type="NCBI Taxonomy" id="2763503"/>
    <lineage>
        <taxon>Bacteria</taxon>
        <taxon>Bacillati</taxon>
        <taxon>Bacillota</taxon>
        <taxon>Bacilli</taxon>
        <taxon>Bacillales</taxon>
        <taxon>Paenibacillaceae</taxon>
        <taxon>Paenibacillus</taxon>
    </lineage>
</organism>
<dbReference type="SUPFAM" id="SSF140500">
    <property type="entry name" value="BAS1536-like"/>
    <property type="match status" value="1"/>
</dbReference>
<evidence type="ECO:0000313" key="1">
    <source>
        <dbReference type="EMBL" id="MBD3920097.1"/>
    </source>
</evidence>
<comment type="caution">
    <text evidence="1">The sequence shown here is derived from an EMBL/GenBank/DDBJ whole genome shotgun (WGS) entry which is preliminary data.</text>
</comment>
<dbReference type="Gene3D" id="4.10.280.10">
    <property type="entry name" value="Helix-loop-helix DNA-binding domain"/>
    <property type="match status" value="1"/>
</dbReference>
<dbReference type="Proteomes" id="UP000609346">
    <property type="component" value="Unassembled WGS sequence"/>
</dbReference>
<sequence length="79" mass="9353">MQSSQRSVHSTRKLPLTLQVLEQEIMVLRNAMERMYREQATFQSELVIDLSRQLDVKINEYMQYSCHSRAQGETTRSVF</sequence>
<name>A0ABR8MVW7_9BACL</name>
<evidence type="ECO:0000313" key="2">
    <source>
        <dbReference type="Proteomes" id="UP000609346"/>
    </source>
</evidence>
<keyword evidence="2" id="KW-1185">Reference proteome</keyword>
<dbReference type="InterPro" id="IPR036638">
    <property type="entry name" value="HLH_DNA-bd_sf"/>
</dbReference>
<accession>A0ABR8MVW7</accession>
<dbReference type="InterPro" id="IPR037208">
    <property type="entry name" value="Spo0E-like_sf"/>
</dbReference>
<reference evidence="1 2" key="1">
    <citation type="submission" date="2020-09" db="EMBL/GenBank/DDBJ databases">
        <title>Paenibacillus sp. strain PR3 16S rRNA gene Genome sequencing and assembly.</title>
        <authorList>
            <person name="Kim J."/>
        </authorList>
    </citation>
    <scope>NUCLEOTIDE SEQUENCE [LARGE SCALE GENOMIC DNA]</scope>
    <source>
        <strain evidence="1 2">PR3</strain>
    </source>
</reference>
<dbReference type="InterPro" id="IPR018540">
    <property type="entry name" value="Spo0E-like"/>
</dbReference>
<protein>
    <submittedName>
        <fullName evidence="1">Aspartyl-phosphate phosphatase Spo0E family protein</fullName>
    </submittedName>
</protein>